<evidence type="ECO:0000256" key="8">
    <source>
        <dbReference type="NCBIfam" id="TIGR00188"/>
    </source>
</evidence>
<dbReference type="Proteomes" id="UP000588806">
    <property type="component" value="Unassembled WGS sequence"/>
</dbReference>
<dbReference type="GO" id="GO:0042781">
    <property type="term" value="F:3'-tRNA processing endoribonuclease activity"/>
    <property type="evidence" value="ECO:0007669"/>
    <property type="project" value="TreeGrafter"/>
</dbReference>
<dbReference type="GO" id="GO:0000049">
    <property type="term" value="F:tRNA binding"/>
    <property type="evidence" value="ECO:0007669"/>
    <property type="project" value="UniProtKB-UniRule"/>
</dbReference>
<dbReference type="PANTHER" id="PTHR33992">
    <property type="entry name" value="RIBONUCLEASE P PROTEIN COMPONENT"/>
    <property type="match status" value="1"/>
</dbReference>
<organism evidence="9 10">
    <name type="scientific">Vreelandella azerica</name>
    <dbReference type="NCBI Taxonomy" id="2732867"/>
    <lineage>
        <taxon>Bacteria</taxon>
        <taxon>Pseudomonadati</taxon>
        <taxon>Pseudomonadota</taxon>
        <taxon>Gammaproteobacteria</taxon>
        <taxon>Oceanospirillales</taxon>
        <taxon>Halomonadaceae</taxon>
        <taxon>Vreelandella</taxon>
    </lineage>
</organism>
<evidence type="ECO:0000256" key="7">
    <source>
        <dbReference type="HAMAP-Rule" id="MF_00227"/>
    </source>
</evidence>
<proteinExistence type="inferred from homology"/>
<comment type="subunit">
    <text evidence="7">Consists of a catalytic RNA component (M1 or rnpB) and a protein subunit.</text>
</comment>
<dbReference type="Gene3D" id="3.30.230.10">
    <property type="match status" value="1"/>
</dbReference>
<sequence>MLRQGYPRCLRLLNAGDFSHVFEQADLKVHGKGMMALARWNMLGHPRIGLVVSKKNVKLAVQRNRFKRLVRESVRLRQHQLPMLDIVVLARRGVHDLDNDTLHRQLHGMWKRLQREARQHECTKLASPASTQHDA</sequence>
<dbReference type="InterPro" id="IPR020568">
    <property type="entry name" value="Ribosomal_Su5_D2-typ_SF"/>
</dbReference>
<evidence type="ECO:0000256" key="5">
    <source>
        <dbReference type="ARBA" id="ARBA00022801"/>
    </source>
</evidence>
<dbReference type="GO" id="GO:0001682">
    <property type="term" value="P:tRNA 5'-leader removal"/>
    <property type="evidence" value="ECO:0007669"/>
    <property type="project" value="UniProtKB-UniRule"/>
</dbReference>
<evidence type="ECO:0000313" key="9">
    <source>
        <dbReference type="EMBL" id="NOG32502.1"/>
    </source>
</evidence>
<keyword evidence="5 7" id="KW-0378">Hydrolase</keyword>
<keyword evidence="4 7" id="KW-0255">Endonuclease</keyword>
<gene>
    <name evidence="7" type="primary">rnpA</name>
    <name evidence="9" type="ORF">HLB35_13405</name>
</gene>
<evidence type="ECO:0000256" key="6">
    <source>
        <dbReference type="ARBA" id="ARBA00022884"/>
    </source>
</evidence>
<comment type="similarity">
    <text evidence="7">Belongs to the RnpA family.</text>
</comment>
<reference evidence="9 10" key="1">
    <citation type="submission" date="2020-05" db="EMBL/GenBank/DDBJ databases">
        <authorList>
            <person name="Ruan W."/>
            <person name="Jeon C.O."/>
            <person name="Chun B.H."/>
        </authorList>
    </citation>
    <scope>NUCLEOTIDE SEQUENCE [LARGE SCALE GENOMIC DNA]</scope>
    <source>
        <strain evidence="9 10">TBZ9</strain>
    </source>
</reference>
<dbReference type="Pfam" id="PF00825">
    <property type="entry name" value="Ribonuclease_P"/>
    <property type="match status" value="1"/>
</dbReference>
<dbReference type="AlphaFoldDB" id="A0A7Y3XA87"/>
<dbReference type="PROSITE" id="PS00648">
    <property type="entry name" value="RIBONUCLEASE_P"/>
    <property type="match status" value="1"/>
</dbReference>
<evidence type="ECO:0000256" key="3">
    <source>
        <dbReference type="ARBA" id="ARBA00022722"/>
    </source>
</evidence>
<dbReference type="EMBL" id="JABFHI010000006">
    <property type="protein sequence ID" value="NOG32502.1"/>
    <property type="molecule type" value="Genomic_DNA"/>
</dbReference>
<dbReference type="SUPFAM" id="SSF54211">
    <property type="entry name" value="Ribosomal protein S5 domain 2-like"/>
    <property type="match status" value="1"/>
</dbReference>
<evidence type="ECO:0000256" key="2">
    <source>
        <dbReference type="ARBA" id="ARBA00022694"/>
    </source>
</evidence>
<protein>
    <recommendedName>
        <fullName evidence="7 8">Ribonuclease P protein component</fullName>
        <shortName evidence="7">RNase P protein</shortName>
        <shortName evidence="7">RNaseP protein</shortName>
        <ecNumber evidence="7 8">3.1.26.5</ecNumber>
    </recommendedName>
    <alternativeName>
        <fullName evidence="7">Protein C5</fullName>
    </alternativeName>
</protein>
<name>A0A7Y3XA87_9GAMM</name>
<dbReference type="InterPro" id="IPR014721">
    <property type="entry name" value="Ribsml_uS5_D2-typ_fold_subgr"/>
</dbReference>
<dbReference type="GO" id="GO:0030677">
    <property type="term" value="C:ribonuclease P complex"/>
    <property type="evidence" value="ECO:0007669"/>
    <property type="project" value="TreeGrafter"/>
</dbReference>
<comment type="caution">
    <text evidence="9">The sequence shown here is derived from an EMBL/GenBank/DDBJ whole genome shotgun (WGS) entry which is preliminary data.</text>
</comment>
<keyword evidence="3 7" id="KW-0540">Nuclease</keyword>
<dbReference type="InterPro" id="IPR020539">
    <property type="entry name" value="RNase_P_CS"/>
</dbReference>
<dbReference type="GO" id="GO:0004526">
    <property type="term" value="F:ribonuclease P activity"/>
    <property type="evidence" value="ECO:0007669"/>
    <property type="project" value="UniProtKB-UniRule"/>
</dbReference>
<keyword evidence="10" id="KW-1185">Reference proteome</keyword>
<evidence type="ECO:0000256" key="1">
    <source>
        <dbReference type="ARBA" id="ARBA00002663"/>
    </source>
</evidence>
<dbReference type="InterPro" id="IPR000100">
    <property type="entry name" value="RNase_P"/>
</dbReference>
<reference evidence="9 10" key="2">
    <citation type="submission" date="2020-06" db="EMBL/GenBank/DDBJ databases">
        <title>Halomonas songnenensis sp. nov., a moderately halophilic bacterium isolated from saline and alkaline soils.</title>
        <authorList>
            <person name="Jiang J."/>
            <person name="Pan Y."/>
        </authorList>
    </citation>
    <scope>NUCLEOTIDE SEQUENCE [LARGE SCALE GENOMIC DNA]</scope>
    <source>
        <strain evidence="9 10">TBZ9</strain>
    </source>
</reference>
<accession>A0A7Y3XA87</accession>
<dbReference type="PANTHER" id="PTHR33992:SF1">
    <property type="entry name" value="RIBONUCLEASE P PROTEIN COMPONENT"/>
    <property type="match status" value="1"/>
</dbReference>
<evidence type="ECO:0000313" key="10">
    <source>
        <dbReference type="Proteomes" id="UP000588806"/>
    </source>
</evidence>
<dbReference type="EC" id="3.1.26.5" evidence="7 8"/>
<dbReference type="HAMAP" id="MF_00227">
    <property type="entry name" value="RNase_P"/>
    <property type="match status" value="1"/>
</dbReference>
<comment type="catalytic activity">
    <reaction evidence="7">
        <text>Endonucleolytic cleavage of RNA, removing 5'-extranucleotides from tRNA precursor.</text>
        <dbReference type="EC" id="3.1.26.5"/>
    </reaction>
</comment>
<dbReference type="NCBIfam" id="TIGR00188">
    <property type="entry name" value="rnpA"/>
    <property type="match status" value="1"/>
</dbReference>
<keyword evidence="6 7" id="KW-0694">RNA-binding</keyword>
<dbReference type="RefSeq" id="WP_171702974.1">
    <property type="nucleotide sequence ID" value="NZ_JABFHI010000006.1"/>
</dbReference>
<keyword evidence="2 7" id="KW-0819">tRNA processing</keyword>
<comment type="function">
    <text evidence="1 7">RNaseP catalyzes the removal of the 5'-leader sequence from pre-tRNA to produce the mature 5'-terminus. It can also cleave other RNA substrates such as 4.5S RNA. The protein component plays an auxiliary but essential role in vivo by binding to the 5'-leader sequence and broadening the substrate specificity of the ribozyme.</text>
</comment>
<evidence type="ECO:0000256" key="4">
    <source>
        <dbReference type="ARBA" id="ARBA00022759"/>
    </source>
</evidence>